<evidence type="ECO:0000313" key="2">
    <source>
        <dbReference type="Proteomes" id="UP000076722"/>
    </source>
</evidence>
<dbReference type="Proteomes" id="UP000076722">
    <property type="component" value="Unassembled WGS sequence"/>
</dbReference>
<protein>
    <submittedName>
        <fullName evidence="1">Uncharacterized protein</fullName>
    </submittedName>
</protein>
<sequence>MCLFCGSACSEACSAWNTLIPMIEGRPVWRIKIGEKISPILSKSQDCIKRKCRSTSYSIREVDVRRLPGHPGGIPLLITCAHPGPPRCLGLPITGYY</sequence>
<dbReference type="EMBL" id="KV419427">
    <property type="protein sequence ID" value="KZS89460.1"/>
    <property type="molecule type" value="Genomic_DNA"/>
</dbReference>
<name>A0A164Q9T1_9AGAM</name>
<organism evidence="1 2">
    <name type="scientific">Sistotremastrum niveocremeum HHB9708</name>
    <dbReference type="NCBI Taxonomy" id="1314777"/>
    <lineage>
        <taxon>Eukaryota</taxon>
        <taxon>Fungi</taxon>
        <taxon>Dikarya</taxon>
        <taxon>Basidiomycota</taxon>
        <taxon>Agaricomycotina</taxon>
        <taxon>Agaricomycetes</taxon>
        <taxon>Sistotremastrales</taxon>
        <taxon>Sistotremastraceae</taxon>
        <taxon>Sertulicium</taxon>
        <taxon>Sertulicium niveocremeum</taxon>
    </lineage>
</organism>
<reference evidence="1 2" key="1">
    <citation type="journal article" date="2016" name="Mol. Biol. Evol.">
        <title>Comparative Genomics of Early-Diverging Mushroom-Forming Fungi Provides Insights into the Origins of Lignocellulose Decay Capabilities.</title>
        <authorList>
            <person name="Nagy L.G."/>
            <person name="Riley R."/>
            <person name="Tritt A."/>
            <person name="Adam C."/>
            <person name="Daum C."/>
            <person name="Floudas D."/>
            <person name="Sun H."/>
            <person name="Yadav J.S."/>
            <person name="Pangilinan J."/>
            <person name="Larsson K.H."/>
            <person name="Matsuura K."/>
            <person name="Barry K."/>
            <person name="Labutti K."/>
            <person name="Kuo R."/>
            <person name="Ohm R.A."/>
            <person name="Bhattacharya S.S."/>
            <person name="Shirouzu T."/>
            <person name="Yoshinaga Y."/>
            <person name="Martin F.M."/>
            <person name="Grigoriev I.V."/>
            <person name="Hibbett D.S."/>
        </authorList>
    </citation>
    <scope>NUCLEOTIDE SEQUENCE [LARGE SCALE GENOMIC DNA]</scope>
    <source>
        <strain evidence="1 2">HHB9708</strain>
    </source>
</reference>
<keyword evidence="2" id="KW-1185">Reference proteome</keyword>
<evidence type="ECO:0000313" key="1">
    <source>
        <dbReference type="EMBL" id="KZS89460.1"/>
    </source>
</evidence>
<accession>A0A164Q9T1</accession>
<dbReference type="AlphaFoldDB" id="A0A164Q9T1"/>
<gene>
    <name evidence="1" type="ORF">SISNIDRAFT_225553</name>
</gene>
<proteinExistence type="predicted"/>